<protein>
    <recommendedName>
        <fullName evidence="3">Lipoprotein</fullName>
    </recommendedName>
</protein>
<dbReference type="RefSeq" id="WP_057414891.1">
    <property type="nucleotide sequence ID" value="NZ_RBPH01000269.1"/>
</dbReference>
<organism evidence="1 2">
    <name type="scientific">Pseudomonas cannabina</name>
    <dbReference type="NCBI Taxonomy" id="86840"/>
    <lineage>
        <taxon>Bacteria</taxon>
        <taxon>Pseudomonadati</taxon>
        <taxon>Pseudomonadota</taxon>
        <taxon>Gammaproteobacteria</taxon>
        <taxon>Pseudomonadales</taxon>
        <taxon>Pseudomonadaceae</taxon>
        <taxon>Pseudomonas</taxon>
    </lineage>
</organism>
<proteinExistence type="predicted"/>
<evidence type="ECO:0008006" key="3">
    <source>
        <dbReference type="Google" id="ProtNLM"/>
    </source>
</evidence>
<dbReference type="AlphaFoldDB" id="A0AB37Q418"/>
<comment type="caution">
    <text evidence="1">The sequence shown here is derived from an EMBL/GenBank/DDBJ whole genome shotgun (WGS) entry which is preliminary data.</text>
</comment>
<sequence length="136" mass="14498">MSFGKLELLGIAAFVMAGCTETGPNITIPAGSHIAMKLNYIGDSLIGELLPVGNLKNEPTDFGKELVEIHCSMGITTEWNDNLDRNVGTSAALVCDGVEHLELEGELVDAQGAIGQRDLTLGDQINFLVKKTVTIK</sequence>
<evidence type="ECO:0000313" key="2">
    <source>
        <dbReference type="Proteomes" id="UP000269335"/>
    </source>
</evidence>
<evidence type="ECO:0000313" key="1">
    <source>
        <dbReference type="EMBL" id="RMN76058.1"/>
    </source>
</evidence>
<dbReference type="EMBL" id="RBPH01000269">
    <property type="protein sequence ID" value="RMN76058.1"/>
    <property type="molecule type" value="Genomic_DNA"/>
</dbReference>
<accession>A0AB37Q418</accession>
<reference evidence="1 2" key="1">
    <citation type="submission" date="2018-08" db="EMBL/GenBank/DDBJ databases">
        <title>Recombination of ecologically and evolutionarily significant loci maintains genetic cohesion in the Pseudomonas syringae species complex.</title>
        <authorList>
            <person name="Dillon M."/>
            <person name="Thakur S."/>
            <person name="Almeida R.N.D."/>
            <person name="Weir B.S."/>
            <person name="Guttman D.S."/>
        </authorList>
    </citation>
    <scope>NUCLEOTIDE SEQUENCE [LARGE SCALE GENOMIC DNA]</scope>
    <source>
        <strain evidence="1 2">ICMP 15201</strain>
    </source>
</reference>
<gene>
    <name evidence="1" type="ORF">ALQ53_200179</name>
</gene>
<dbReference type="Proteomes" id="UP000269335">
    <property type="component" value="Unassembled WGS sequence"/>
</dbReference>
<name>A0AB37Q418_PSECA</name>
<dbReference type="PROSITE" id="PS51257">
    <property type="entry name" value="PROKAR_LIPOPROTEIN"/>
    <property type="match status" value="1"/>
</dbReference>